<organism evidence="3 4">
    <name type="scientific">Arenicella chitinivorans</name>
    <dbReference type="NCBI Taxonomy" id="1329800"/>
    <lineage>
        <taxon>Bacteria</taxon>
        <taxon>Pseudomonadati</taxon>
        <taxon>Pseudomonadota</taxon>
        <taxon>Gammaproteobacteria</taxon>
        <taxon>Arenicellales</taxon>
        <taxon>Arenicellaceae</taxon>
        <taxon>Arenicella</taxon>
    </lineage>
</organism>
<evidence type="ECO:0000313" key="3">
    <source>
        <dbReference type="EMBL" id="GHA19826.1"/>
    </source>
</evidence>
<dbReference type="Pfam" id="PF00144">
    <property type="entry name" value="Beta-lactamase"/>
    <property type="match status" value="1"/>
</dbReference>
<accession>A0A918S0U2</accession>
<name>A0A918S0U2_9GAMM</name>
<dbReference type="AlphaFoldDB" id="A0A918S0U2"/>
<evidence type="ECO:0000256" key="1">
    <source>
        <dbReference type="SAM" id="SignalP"/>
    </source>
</evidence>
<keyword evidence="4" id="KW-1185">Reference proteome</keyword>
<sequence length="651" mass="72942">MYRQLCISLICFISFSGSLASERQGFQIPRTEIVPIENSATGGLYELYIKLPNTYSDGSEDEYPVIYFTDADWHIELLSAAQEYLLEEVILVGISWQKDMPTRLLEEVGPHVSRFRDYTLLESSNADRQSKYQFGNAGSHLRFIREDVITHVEKHYRANSHNRSYFGYSAGGLFGSYIAIARPDTFKNYLLGSPSLDGDIPYLTELLEKSESSPAKMDANIYITHGSLEKGRQGYIDQYIALLNSIGDETLSVSKVQIEGSHQTAFPMTGVRGVTWLSNLINEALAEQTEVTFRDIAPLKLEFVDASPADLNDSIPVGVLGHDASDRRRIMQIAHEIADQKHARVDSLLIAHKGKLLFESYYLRGRRNMPHPQASATKAYTGLALGRAIQMGYMTMEDLHRPVISFLTDLDKNTLVEGAELVTLHHALTMTSGLRIPEGTLDELEKNPKQLQGQGLIQAYFEHSETITPQSQTFLYQGTDPSMVMHVLETVVPGSAKQFIEQEVLTKLGITTFDWNESVSGLPSAGSGSAMTSRDMLKWGMLVANKGSWQGEQLIPEAYLDIGTNKVIHIEPDDIFFTNSVVTNPGYGYFWWQADLEYDGKRYFSRSAQGGGGQYIILIDELDLMVVTTGHDREMRPLRLTAERILPAFIK</sequence>
<dbReference type="EMBL" id="BMXA01000008">
    <property type="protein sequence ID" value="GHA19826.1"/>
    <property type="molecule type" value="Genomic_DNA"/>
</dbReference>
<dbReference type="Gene3D" id="3.40.50.1820">
    <property type="entry name" value="alpha/beta hydrolase"/>
    <property type="match status" value="1"/>
</dbReference>
<dbReference type="SUPFAM" id="SSF56601">
    <property type="entry name" value="beta-lactamase/transpeptidase-like"/>
    <property type="match status" value="1"/>
</dbReference>
<dbReference type="Gene3D" id="3.40.710.10">
    <property type="entry name" value="DD-peptidase/beta-lactamase superfamily"/>
    <property type="match status" value="1"/>
</dbReference>
<gene>
    <name evidence="3" type="ORF">GCM10008090_31940</name>
</gene>
<comment type="caution">
    <text evidence="3">The sequence shown here is derived from an EMBL/GenBank/DDBJ whole genome shotgun (WGS) entry which is preliminary data.</text>
</comment>
<evidence type="ECO:0000313" key="4">
    <source>
        <dbReference type="Proteomes" id="UP000614811"/>
    </source>
</evidence>
<feature type="signal peptide" evidence="1">
    <location>
        <begin position="1"/>
        <end position="20"/>
    </location>
</feature>
<dbReference type="Pfam" id="PF00756">
    <property type="entry name" value="Esterase"/>
    <property type="match status" value="1"/>
</dbReference>
<keyword evidence="1" id="KW-0732">Signal</keyword>
<reference evidence="3" key="1">
    <citation type="journal article" date="2014" name="Int. J. Syst. Evol. Microbiol.">
        <title>Complete genome sequence of Corynebacterium casei LMG S-19264T (=DSM 44701T), isolated from a smear-ripened cheese.</title>
        <authorList>
            <consortium name="US DOE Joint Genome Institute (JGI-PGF)"/>
            <person name="Walter F."/>
            <person name="Albersmeier A."/>
            <person name="Kalinowski J."/>
            <person name="Ruckert C."/>
        </authorList>
    </citation>
    <scope>NUCLEOTIDE SEQUENCE</scope>
    <source>
        <strain evidence="3">KCTC 12711</strain>
    </source>
</reference>
<protein>
    <recommendedName>
        <fullName evidence="2">Beta-lactamase-related domain-containing protein</fullName>
    </recommendedName>
</protein>
<evidence type="ECO:0000259" key="2">
    <source>
        <dbReference type="Pfam" id="PF00144"/>
    </source>
</evidence>
<dbReference type="InterPro" id="IPR050789">
    <property type="entry name" value="Diverse_Enzym_Activities"/>
</dbReference>
<dbReference type="PANTHER" id="PTHR43283">
    <property type="entry name" value="BETA-LACTAMASE-RELATED"/>
    <property type="match status" value="1"/>
</dbReference>
<dbReference type="SUPFAM" id="SSF53474">
    <property type="entry name" value="alpha/beta-Hydrolases"/>
    <property type="match status" value="1"/>
</dbReference>
<reference evidence="3" key="2">
    <citation type="submission" date="2020-09" db="EMBL/GenBank/DDBJ databases">
        <authorList>
            <person name="Sun Q."/>
            <person name="Kim S."/>
        </authorList>
    </citation>
    <scope>NUCLEOTIDE SEQUENCE</scope>
    <source>
        <strain evidence="3">KCTC 12711</strain>
    </source>
</reference>
<feature type="chain" id="PRO_5036950244" description="Beta-lactamase-related domain-containing protein" evidence="1">
    <location>
        <begin position="21"/>
        <end position="651"/>
    </location>
</feature>
<dbReference type="PANTHER" id="PTHR43283:SF7">
    <property type="entry name" value="BETA-LACTAMASE-RELATED DOMAIN-CONTAINING PROTEIN"/>
    <property type="match status" value="1"/>
</dbReference>
<dbReference type="InterPro" id="IPR012338">
    <property type="entry name" value="Beta-lactam/transpept-like"/>
</dbReference>
<proteinExistence type="predicted"/>
<feature type="domain" description="Beta-lactamase-related" evidence="2">
    <location>
        <begin position="335"/>
        <end position="628"/>
    </location>
</feature>
<dbReference type="Proteomes" id="UP000614811">
    <property type="component" value="Unassembled WGS sequence"/>
</dbReference>
<dbReference type="InterPro" id="IPR000801">
    <property type="entry name" value="Esterase-like"/>
</dbReference>
<dbReference type="InterPro" id="IPR029058">
    <property type="entry name" value="AB_hydrolase_fold"/>
</dbReference>
<dbReference type="InterPro" id="IPR001466">
    <property type="entry name" value="Beta-lactam-related"/>
</dbReference>